<reference evidence="1" key="2">
    <citation type="journal article" date="2015" name="Data Brief">
        <title>Shoot transcriptome of the giant reed, Arundo donax.</title>
        <authorList>
            <person name="Barrero R.A."/>
            <person name="Guerrero F.D."/>
            <person name="Moolhuijzen P."/>
            <person name="Goolsby J.A."/>
            <person name="Tidwell J."/>
            <person name="Bellgard S.E."/>
            <person name="Bellgard M.I."/>
        </authorList>
    </citation>
    <scope>NUCLEOTIDE SEQUENCE</scope>
    <source>
        <tissue evidence="1">Shoot tissue taken approximately 20 cm above the soil surface</tissue>
    </source>
</reference>
<dbReference type="EMBL" id="GBRH01224211">
    <property type="protein sequence ID" value="JAD73684.1"/>
    <property type="molecule type" value="Transcribed_RNA"/>
</dbReference>
<organism evidence="1">
    <name type="scientific">Arundo donax</name>
    <name type="common">Giant reed</name>
    <name type="synonym">Donax arundinaceus</name>
    <dbReference type="NCBI Taxonomy" id="35708"/>
    <lineage>
        <taxon>Eukaryota</taxon>
        <taxon>Viridiplantae</taxon>
        <taxon>Streptophyta</taxon>
        <taxon>Embryophyta</taxon>
        <taxon>Tracheophyta</taxon>
        <taxon>Spermatophyta</taxon>
        <taxon>Magnoliopsida</taxon>
        <taxon>Liliopsida</taxon>
        <taxon>Poales</taxon>
        <taxon>Poaceae</taxon>
        <taxon>PACMAD clade</taxon>
        <taxon>Arundinoideae</taxon>
        <taxon>Arundineae</taxon>
        <taxon>Arundo</taxon>
    </lineage>
</organism>
<reference evidence="1" key="1">
    <citation type="submission" date="2014-09" db="EMBL/GenBank/DDBJ databases">
        <authorList>
            <person name="Magalhaes I.L.F."/>
            <person name="Oliveira U."/>
            <person name="Santos F.R."/>
            <person name="Vidigal T.H.D.A."/>
            <person name="Brescovit A.D."/>
            <person name="Santos A.J."/>
        </authorList>
    </citation>
    <scope>NUCLEOTIDE SEQUENCE</scope>
    <source>
        <tissue evidence="1">Shoot tissue taken approximately 20 cm above the soil surface</tissue>
    </source>
</reference>
<sequence>MALDAATDPVDLEPGSTNLRYVLGAGGAQSGDHIGSGG</sequence>
<proteinExistence type="predicted"/>
<name>A0A0A9CBM4_ARUDO</name>
<evidence type="ECO:0000313" key="1">
    <source>
        <dbReference type="EMBL" id="JAD73684.1"/>
    </source>
</evidence>
<protein>
    <submittedName>
        <fullName evidence="1">Uncharacterized protein</fullName>
    </submittedName>
</protein>
<accession>A0A0A9CBM4</accession>
<dbReference type="AlphaFoldDB" id="A0A0A9CBM4"/>